<reference evidence="2" key="2">
    <citation type="submission" date="2020-10" db="EMBL/GenBank/DDBJ databases">
        <authorList>
            <person name="Cooper E.A."/>
            <person name="Brenton Z.W."/>
            <person name="Flinn B.S."/>
            <person name="Jenkins J."/>
            <person name="Shu S."/>
            <person name="Flowers D."/>
            <person name="Luo F."/>
            <person name="Wang Y."/>
            <person name="Xia P."/>
            <person name="Barry K."/>
            <person name="Daum C."/>
            <person name="Lipzen A."/>
            <person name="Yoshinaga Y."/>
            <person name="Schmutz J."/>
            <person name="Saski C."/>
            <person name="Vermerris W."/>
            <person name="Kresovich S."/>
        </authorList>
    </citation>
    <scope>NUCLEOTIDE SEQUENCE</scope>
</reference>
<comment type="caution">
    <text evidence="2">The sequence shown here is derived from an EMBL/GenBank/DDBJ whole genome shotgun (WGS) entry which is preliminary data.</text>
</comment>
<dbReference type="InterPro" id="IPR001810">
    <property type="entry name" value="F-box_dom"/>
</dbReference>
<proteinExistence type="predicted"/>
<dbReference type="SMART" id="SM00256">
    <property type="entry name" value="FBOX"/>
    <property type="match status" value="1"/>
</dbReference>
<dbReference type="Gene3D" id="1.20.1280.50">
    <property type="match status" value="1"/>
</dbReference>
<name>A0A921UJ59_SORBI</name>
<dbReference type="Proteomes" id="UP000807115">
    <property type="component" value="Chromosome 4"/>
</dbReference>
<evidence type="ECO:0000259" key="1">
    <source>
        <dbReference type="SMART" id="SM00256"/>
    </source>
</evidence>
<evidence type="ECO:0000313" key="3">
    <source>
        <dbReference type="Proteomes" id="UP000807115"/>
    </source>
</evidence>
<organism evidence="2 3">
    <name type="scientific">Sorghum bicolor</name>
    <name type="common">Sorghum</name>
    <name type="synonym">Sorghum vulgare</name>
    <dbReference type="NCBI Taxonomy" id="4558"/>
    <lineage>
        <taxon>Eukaryota</taxon>
        <taxon>Viridiplantae</taxon>
        <taxon>Streptophyta</taxon>
        <taxon>Embryophyta</taxon>
        <taxon>Tracheophyta</taxon>
        <taxon>Spermatophyta</taxon>
        <taxon>Magnoliopsida</taxon>
        <taxon>Liliopsida</taxon>
        <taxon>Poales</taxon>
        <taxon>Poaceae</taxon>
        <taxon>PACMAD clade</taxon>
        <taxon>Panicoideae</taxon>
        <taxon>Andropogonodae</taxon>
        <taxon>Andropogoneae</taxon>
        <taxon>Sorghinae</taxon>
        <taxon>Sorghum</taxon>
    </lineage>
</organism>
<dbReference type="EMBL" id="CM027683">
    <property type="protein sequence ID" value="KAG0533409.1"/>
    <property type="molecule type" value="Genomic_DNA"/>
</dbReference>
<evidence type="ECO:0000313" key="2">
    <source>
        <dbReference type="EMBL" id="KAG0533409.1"/>
    </source>
</evidence>
<dbReference type="InterPro" id="IPR036047">
    <property type="entry name" value="F-box-like_dom_sf"/>
</dbReference>
<dbReference type="PANTHER" id="PTHR35828">
    <property type="entry name" value="OS08G0203800 PROTEIN-RELATED"/>
    <property type="match status" value="1"/>
</dbReference>
<reference evidence="2" key="1">
    <citation type="journal article" date="2019" name="BMC Genomics">
        <title>A new reference genome for Sorghum bicolor reveals high levels of sequence similarity between sweet and grain genotypes: implications for the genetics of sugar metabolism.</title>
        <authorList>
            <person name="Cooper E.A."/>
            <person name="Brenton Z.W."/>
            <person name="Flinn B.S."/>
            <person name="Jenkins J."/>
            <person name="Shu S."/>
            <person name="Flowers D."/>
            <person name="Luo F."/>
            <person name="Wang Y."/>
            <person name="Xia P."/>
            <person name="Barry K."/>
            <person name="Daum C."/>
            <person name="Lipzen A."/>
            <person name="Yoshinaga Y."/>
            <person name="Schmutz J."/>
            <person name="Saski C."/>
            <person name="Vermerris W."/>
            <person name="Kresovich S."/>
        </authorList>
    </citation>
    <scope>NUCLEOTIDE SEQUENCE</scope>
</reference>
<gene>
    <name evidence="2" type="ORF">BDA96_04G191100</name>
</gene>
<dbReference type="AlphaFoldDB" id="A0A921UJ59"/>
<dbReference type="PANTHER" id="PTHR35828:SF13">
    <property type="entry name" value="OS01G0152100 PROTEIN"/>
    <property type="match status" value="1"/>
</dbReference>
<sequence>MAEDAVAAKRRRRCTDGGGDMVALPEHVLQEILSRVGTVKDLFMFAATCRRWLSCFTDRTFLRELLCPGQGQGQSQSLLGFFLQDARQGATMATTRTEAARQLASACSFLPAPGSPLAPGPTARALTSSLVADGDGAFDYAVPLAARRGIVLMQCVPRRRDTHLLLGVCNPVTGERHLLAPLRRNPTRVCGYAIITAADADADAAGRFTFSQLLVAIVQPSDWVVHLHSYSAATRSWSAPTVCVVNCRCFSLRGQRSAVVHQGAAHWLYHTSGLYDDGGQRALPASRDDGSLFMLSVQLGGGAAAAAAGGIGFAFTRIPVRVGGISTLLCVTGDGKLAVVCGYMSHVAVSTCREQRQAGGGGGGQAWERTAFKIPAAVPYPDTAPMWQPKEKWFDLTRGSMLVLYRSSAVFIVDLHSKTMEKVMDCFLPLFADQMNRTAVPYEMDLVDFFMLKLGGLSSTRSSG</sequence>
<dbReference type="Pfam" id="PF12937">
    <property type="entry name" value="F-box-like"/>
    <property type="match status" value="1"/>
</dbReference>
<feature type="domain" description="F-box" evidence="1">
    <location>
        <begin position="24"/>
        <end position="65"/>
    </location>
</feature>
<dbReference type="SUPFAM" id="SSF81383">
    <property type="entry name" value="F-box domain"/>
    <property type="match status" value="1"/>
</dbReference>
<accession>A0A921UJ59</accession>
<protein>
    <recommendedName>
        <fullName evidence="1">F-box domain-containing protein</fullName>
    </recommendedName>
</protein>